<dbReference type="InParanoid" id="A0A0P0VP93"/>
<dbReference type="AlphaFoldDB" id="A0A0P0VP93"/>
<dbReference type="PaxDb" id="39947-A0A0P0VP93"/>
<organism evidence="1 2">
    <name type="scientific">Oryza sativa subsp. japonica</name>
    <name type="common">Rice</name>
    <dbReference type="NCBI Taxonomy" id="39947"/>
    <lineage>
        <taxon>Eukaryota</taxon>
        <taxon>Viridiplantae</taxon>
        <taxon>Streptophyta</taxon>
        <taxon>Embryophyta</taxon>
        <taxon>Tracheophyta</taxon>
        <taxon>Spermatophyta</taxon>
        <taxon>Magnoliopsida</taxon>
        <taxon>Liliopsida</taxon>
        <taxon>Poales</taxon>
        <taxon>Poaceae</taxon>
        <taxon>BOP clade</taxon>
        <taxon>Oryzoideae</taxon>
        <taxon>Oryzeae</taxon>
        <taxon>Oryzinae</taxon>
        <taxon>Oryza</taxon>
        <taxon>Oryza sativa</taxon>
    </lineage>
</organism>
<keyword evidence="2" id="KW-1185">Reference proteome</keyword>
<protein>
    <submittedName>
        <fullName evidence="1">Os02g0730075 protein</fullName>
    </submittedName>
</protein>
<accession>A0A0P0VP93</accession>
<dbReference type="Proteomes" id="UP000059680">
    <property type="component" value="Chromosome 2"/>
</dbReference>
<evidence type="ECO:0000313" key="1">
    <source>
        <dbReference type="EMBL" id="BAS80735.1"/>
    </source>
</evidence>
<gene>
    <name evidence="1" type="ordered locus">Os02g0730075</name>
    <name evidence="1" type="ORF">OSNPB_020730075</name>
</gene>
<name>A0A0P0VP93_ORYSJ</name>
<proteinExistence type="predicted"/>
<reference evidence="1 2" key="2">
    <citation type="journal article" date="2013" name="Plant Cell Physiol.">
        <title>Rice Annotation Project Database (RAP-DB): an integrative and interactive database for rice genomics.</title>
        <authorList>
            <person name="Sakai H."/>
            <person name="Lee S.S."/>
            <person name="Tanaka T."/>
            <person name="Numa H."/>
            <person name="Kim J."/>
            <person name="Kawahara Y."/>
            <person name="Wakimoto H."/>
            <person name="Yang C.C."/>
            <person name="Iwamoto M."/>
            <person name="Abe T."/>
            <person name="Yamada Y."/>
            <person name="Muto A."/>
            <person name="Inokuchi H."/>
            <person name="Ikemura T."/>
            <person name="Matsumoto T."/>
            <person name="Sasaki T."/>
            <person name="Itoh T."/>
        </authorList>
    </citation>
    <scope>NUCLEOTIDE SEQUENCE [LARGE SCALE GENOMIC DNA]</scope>
    <source>
        <strain evidence="2">cv. Nipponbare</strain>
    </source>
</reference>
<reference evidence="2" key="1">
    <citation type="journal article" date="2005" name="Nature">
        <title>The map-based sequence of the rice genome.</title>
        <authorList>
            <consortium name="International rice genome sequencing project (IRGSP)"/>
            <person name="Matsumoto T."/>
            <person name="Wu J."/>
            <person name="Kanamori H."/>
            <person name="Katayose Y."/>
            <person name="Fujisawa M."/>
            <person name="Namiki N."/>
            <person name="Mizuno H."/>
            <person name="Yamamoto K."/>
            <person name="Antonio B.A."/>
            <person name="Baba T."/>
            <person name="Sakata K."/>
            <person name="Nagamura Y."/>
            <person name="Aoki H."/>
            <person name="Arikawa K."/>
            <person name="Arita K."/>
            <person name="Bito T."/>
            <person name="Chiden Y."/>
            <person name="Fujitsuka N."/>
            <person name="Fukunaka R."/>
            <person name="Hamada M."/>
            <person name="Harada C."/>
            <person name="Hayashi A."/>
            <person name="Hijishita S."/>
            <person name="Honda M."/>
            <person name="Hosokawa S."/>
            <person name="Ichikawa Y."/>
            <person name="Idonuma A."/>
            <person name="Iijima M."/>
            <person name="Ikeda M."/>
            <person name="Ikeno M."/>
            <person name="Ito K."/>
            <person name="Ito S."/>
            <person name="Ito T."/>
            <person name="Ito Y."/>
            <person name="Ito Y."/>
            <person name="Iwabuchi A."/>
            <person name="Kamiya K."/>
            <person name="Karasawa W."/>
            <person name="Kurita K."/>
            <person name="Katagiri S."/>
            <person name="Kikuta A."/>
            <person name="Kobayashi H."/>
            <person name="Kobayashi N."/>
            <person name="Machita K."/>
            <person name="Maehara T."/>
            <person name="Masukawa M."/>
            <person name="Mizubayashi T."/>
            <person name="Mukai Y."/>
            <person name="Nagasaki H."/>
            <person name="Nagata Y."/>
            <person name="Naito S."/>
            <person name="Nakashima M."/>
            <person name="Nakama Y."/>
            <person name="Nakamichi Y."/>
            <person name="Nakamura M."/>
            <person name="Meguro A."/>
            <person name="Negishi M."/>
            <person name="Ohta I."/>
            <person name="Ohta T."/>
            <person name="Okamoto M."/>
            <person name="Ono N."/>
            <person name="Saji S."/>
            <person name="Sakaguchi M."/>
            <person name="Sakai K."/>
            <person name="Shibata M."/>
            <person name="Shimokawa T."/>
            <person name="Song J."/>
            <person name="Takazaki Y."/>
            <person name="Terasawa K."/>
            <person name="Tsugane M."/>
            <person name="Tsuji K."/>
            <person name="Ueda S."/>
            <person name="Waki K."/>
            <person name="Yamagata H."/>
            <person name="Yamamoto M."/>
            <person name="Yamamoto S."/>
            <person name="Yamane H."/>
            <person name="Yoshiki S."/>
            <person name="Yoshihara R."/>
            <person name="Yukawa K."/>
            <person name="Zhong H."/>
            <person name="Yano M."/>
            <person name="Yuan Q."/>
            <person name="Ouyang S."/>
            <person name="Liu J."/>
            <person name="Jones K.M."/>
            <person name="Gansberger K."/>
            <person name="Moffat K."/>
            <person name="Hill J."/>
            <person name="Bera J."/>
            <person name="Fadrosh D."/>
            <person name="Jin S."/>
            <person name="Johri S."/>
            <person name="Kim M."/>
            <person name="Overton L."/>
            <person name="Reardon M."/>
            <person name="Tsitrin T."/>
            <person name="Vuong H."/>
            <person name="Weaver B."/>
            <person name="Ciecko A."/>
            <person name="Tallon L."/>
            <person name="Jackson J."/>
            <person name="Pai G."/>
            <person name="Aken S.V."/>
            <person name="Utterback T."/>
            <person name="Reidmuller S."/>
            <person name="Feldblyum T."/>
            <person name="Hsiao J."/>
            <person name="Zismann V."/>
            <person name="Iobst S."/>
            <person name="de Vazeille A.R."/>
            <person name="Buell C.R."/>
            <person name="Ying K."/>
            <person name="Li Y."/>
            <person name="Lu T."/>
            <person name="Huang Y."/>
            <person name="Zhao Q."/>
            <person name="Feng Q."/>
            <person name="Zhang L."/>
            <person name="Zhu J."/>
            <person name="Weng Q."/>
            <person name="Mu J."/>
            <person name="Lu Y."/>
            <person name="Fan D."/>
            <person name="Liu Y."/>
            <person name="Guan J."/>
            <person name="Zhang Y."/>
            <person name="Yu S."/>
            <person name="Liu X."/>
            <person name="Zhang Y."/>
            <person name="Hong G."/>
            <person name="Han B."/>
            <person name="Choisne N."/>
            <person name="Demange N."/>
            <person name="Orjeda G."/>
            <person name="Samain S."/>
            <person name="Cattolico L."/>
            <person name="Pelletier E."/>
            <person name="Couloux A."/>
            <person name="Segurens B."/>
            <person name="Wincker P."/>
            <person name="D'Hont A."/>
            <person name="Scarpelli C."/>
            <person name="Weissenbach J."/>
            <person name="Salanoubat M."/>
            <person name="Quetier F."/>
            <person name="Yu Y."/>
            <person name="Kim H.R."/>
            <person name="Rambo T."/>
            <person name="Currie J."/>
            <person name="Collura K."/>
            <person name="Luo M."/>
            <person name="Yang T."/>
            <person name="Ammiraju J.S.S."/>
            <person name="Engler F."/>
            <person name="Soderlund C."/>
            <person name="Wing R.A."/>
            <person name="Palmer L.E."/>
            <person name="de la Bastide M."/>
            <person name="Spiegel L."/>
            <person name="Nascimento L."/>
            <person name="Zutavern T."/>
            <person name="O'Shaughnessy A."/>
            <person name="Dike S."/>
            <person name="Dedhia N."/>
            <person name="Preston R."/>
            <person name="Balija V."/>
            <person name="McCombie W.R."/>
            <person name="Chow T."/>
            <person name="Chen H."/>
            <person name="Chung M."/>
            <person name="Chen C."/>
            <person name="Shaw J."/>
            <person name="Wu H."/>
            <person name="Hsiao K."/>
            <person name="Chao Y."/>
            <person name="Chu M."/>
            <person name="Cheng C."/>
            <person name="Hour A."/>
            <person name="Lee P."/>
            <person name="Lin S."/>
            <person name="Lin Y."/>
            <person name="Liou J."/>
            <person name="Liu S."/>
            <person name="Hsing Y."/>
            <person name="Raghuvanshi S."/>
            <person name="Mohanty A."/>
            <person name="Bharti A.K."/>
            <person name="Gaur A."/>
            <person name="Gupta V."/>
            <person name="Kumar D."/>
            <person name="Ravi V."/>
            <person name="Vij S."/>
            <person name="Kapur A."/>
            <person name="Khurana P."/>
            <person name="Khurana P."/>
            <person name="Khurana J.P."/>
            <person name="Tyagi A.K."/>
            <person name="Gaikwad K."/>
            <person name="Singh A."/>
            <person name="Dalal V."/>
            <person name="Srivastava S."/>
            <person name="Dixit A."/>
            <person name="Pal A.K."/>
            <person name="Ghazi I.A."/>
            <person name="Yadav M."/>
            <person name="Pandit A."/>
            <person name="Bhargava A."/>
            <person name="Sureshbabu K."/>
            <person name="Batra K."/>
            <person name="Sharma T.R."/>
            <person name="Mohapatra T."/>
            <person name="Singh N.K."/>
            <person name="Messing J."/>
            <person name="Nelson A.B."/>
            <person name="Fuks G."/>
            <person name="Kavchok S."/>
            <person name="Keizer G."/>
            <person name="Linton E."/>
            <person name="Llaca V."/>
            <person name="Song R."/>
            <person name="Tanyolac B."/>
            <person name="Young S."/>
            <person name="Ho-Il K."/>
            <person name="Hahn J.H."/>
            <person name="Sangsakoo G."/>
            <person name="Vanavichit A."/>
            <person name="de Mattos Luiz.A.T."/>
            <person name="Zimmer P.D."/>
            <person name="Malone G."/>
            <person name="Dellagostin O."/>
            <person name="de Oliveira A.C."/>
            <person name="Bevan M."/>
            <person name="Bancroft I."/>
            <person name="Minx P."/>
            <person name="Cordum H."/>
            <person name="Wilson R."/>
            <person name="Cheng Z."/>
            <person name="Jin W."/>
            <person name="Jiang J."/>
            <person name="Leong S.A."/>
            <person name="Iwama H."/>
            <person name="Gojobori T."/>
            <person name="Itoh T."/>
            <person name="Niimura Y."/>
            <person name="Fujii Y."/>
            <person name="Habara T."/>
            <person name="Sakai H."/>
            <person name="Sato Y."/>
            <person name="Wilson G."/>
            <person name="Kumar K."/>
            <person name="McCouch S."/>
            <person name="Juretic N."/>
            <person name="Hoen D."/>
            <person name="Wright S."/>
            <person name="Bruskiewich R."/>
            <person name="Bureau T."/>
            <person name="Miyao A."/>
            <person name="Hirochika H."/>
            <person name="Nishikawa T."/>
            <person name="Kadowaki K."/>
            <person name="Sugiura M."/>
            <person name="Burr B."/>
            <person name="Sasaki T."/>
        </authorList>
    </citation>
    <scope>NUCLEOTIDE SEQUENCE [LARGE SCALE GENOMIC DNA]</scope>
    <source>
        <strain evidence="2">cv. Nipponbare</strain>
    </source>
</reference>
<sequence>MAMGMEERKDRLLQLQPGGVLDGRDDGLGLEVVAEAVDALLPANAAHLVAAERDGRVEHVVGVHPHRPDPQCPRQGVRRVQPLGEHPRRQPVWRRVRPPHHLLHRAAHCT</sequence>
<dbReference type="Gramene" id="Os02t0730075-00">
    <property type="protein sequence ID" value="Os02t0730075-00"/>
    <property type="gene ID" value="Os02g0730075"/>
</dbReference>
<evidence type="ECO:0000313" key="2">
    <source>
        <dbReference type="Proteomes" id="UP000059680"/>
    </source>
</evidence>
<reference evidence="1 2" key="3">
    <citation type="journal article" date="2013" name="Rice">
        <title>Improvement of the Oryza sativa Nipponbare reference genome using next generation sequence and optical map data.</title>
        <authorList>
            <person name="Kawahara Y."/>
            <person name="de la Bastide M."/>
            <person name="Hamilton J.P."/>
            <person name="Kanamori H."/>
            <person name="McCombie W.R."/>
            <person name="Ouyang S."/>
            <person name="Schwartz D.C."/>
            <person name="Tanaka T."/>
            <person name="Wu J."/>
            <person name="Zhou S."/>
            <person name="Childs K.L."/>
            <person name="Davidson R.M."/>
            <person name="Lin H."/>
            <person name="Quesada-Ocampo L."/>
            <person name="Vaillancourt B."/>
            <person name="Sakai H."/>
            <person name="Lee S.S."/>
            <person name="Kim J."/>
            <person name="Numa H."/>
            <person name="Itoh T."/>
            <person name="Buell C.R."/>
            <person name="Matsumoto T."/>
        </authorList>
    </citation>
    <scope>NUCLEOTIDE SEQUENCE [LARGE SCALE GENOMIC DNA]</scope>
    <source>
        <strain evidence="2">cv. Nipponbare</strain>
    </source>
</reference>
<dbReference type="FunCoup" id="A0A0P0VP93">
    <property type="interactions" value="76"/>
</dbReference>
<dbReference type="EMBL" id="AP014958">
    <property type="protein sequence ID" value="BAS80735.1"/>
    <property type="molecule type" value="Genomic_DNA"/>
</dbReference>